<evidence type="ECO:0000313" key="11">
    <source>
        <dbReference type="Proteomes" id="UP001293791"/>
    </source>
</evidence>
<keyword evidence="6 8" id="KW-0378">Hydrolase</keyword>
<dbReference type="EC" id="3.4.11.10" evidence="8"/>
<dbReference type="Gene3D" id="3.40.220.10">
    <property type="entry name" value="Leucine Aminopeptidase, subunit E, domain 1"/>
    <property type="match status" value="1"/>
</dbReference>
<feature type="binding site" evidence="8">
    <location>
        <position position="261"/>
    </location>
    <ligand>
        <name>Mn(2+)</name>
        <dbReference type="ChEBI" id="CHEBI:29035"/>
        <label>2</label>
    </ligand>
</feature>
<keyword evidence="8" id="KW-0963">Cytoplasm</keyword>
<evidence type="ECO:0000256" key="5">
    <source>
        <dbReference type="ARBA" id="ARBA00022670"/>
    </source>
</evidence>
<dbReference type="NCBIfam" id="NF002077">
    <property type="entry name" value="PRK00913.2-4"/>
    <property type="match status" value="1"/>
</dbReference>
<dbReference type="RefSeq" id="WP_322497484.1">
    <property type="nucleotide sequence ID" value="NZ_JARGYT010000014.1"/>
</dbReference>
<dbReference type="Pfam" id="PF00883">
    <property type="entry name" value="Peptidase_M17"/>
    <property type="match status" value="1"/>
</dbReference>
<accession>A0ABU5L7W3</accession>
<dbReference type="EMBL" id="JARGYT010000014">
    <property type="protein sequence ID" value="MDZ5761990.1"/>
    <property type="molecule type" value="Genomic_DNA"/>
</dbReference>
<evidence type="ECO:0000256" key="2">
    <source>
        <dbReference type="ARBA" id="ARBA00000967"/>
    </source>
</evidence>
<protein>
    <recommendedName>
        <fullName evidence="8">Probable cytosol aminopeptidase</fullName>
        <ecNumber evidence="8">3.4.11.1</ecNumber>
    </recommendedName>
    <alternativeName>
        <fullName evidence="8">Leucine aminopeptidase</fullName>
        <shortName evidence="8">LAP</shortName>
        <ecNumber evidence="8">3.4.11.10</ecNumber>
    </alternativeName>
    <alternativeName>
        <fullName evidence="8">Leucyl aminopeptidase</fullName>
    </alternativeName>
</protein>
<feature type="binding site" evidence="8">
    <location>
        <position position="338"/>
    </location>
    <ligand>
        <name>Mn(2+)</name>
        <dbReference type="ChEBI" id="CHEBI:29035"/>
        <label>1</label>
    </ligand>
</feature>
<feature type="binding site" evidence="8">
    <location>
        <position position="261"/>
    </location>
    <ligand>
        <name>Mn(2+)</name>
        <dbReference type="ChEBI" id="CHEBI:29035"/>
        <label>1</label>
    </ligand>
</feature>
<dbReference type="SUPFAM" id="SSF53187">
    <property type="entry name" value="Zn-dependent exopeptidases"/>
    <property type="match status" value="1"/>
</dbReference>
<dbReference type="InterPro" id="IPR023042">
    <property type="entry name" value="Peptidase_M17_leu_NH2_pept"/>
</dbReference>
<evidence type="ECO:0000256" key="4">
    <source>
        <dbReference type="ARBA" id="ARBA00022438"/>
    </source>
</evidence>
<dbReference type="HAMAP" id="MF_00181">
    <property type="entry name" value="Cytosol_peptidase_M17"/>
    <property type="match status" value="1"/>
</dbReference>
<feature type="binding site" evidence="8">
    <location>
        <position position="340"/>
    </location>
    <ligand>
        <name>Mn(2+)</name>
        <dbReference type="ChEBI" id="CHEBI:29035"/>
        <label>2</label>
    </ligand>
</feature>
<feature type="active site" evidence="8">
    <location>
        <position position="342"/>
    </location>
</feature>
<dbReference type="InterPro" id="IPR043472">
    <property type="entry name" value="Macro_dom-like"/>
</dbReference>
<comment type="cofactor">
    <cofactor evidence="8">
        <name>Mn(2+)</name>
        <dbReference type="ChEBI" id="CHEBI:29035"/>
    </cofactor>
    <text evidence="8">Binds 2 manganese ions per subunit.</text>
</comment>
<proteinExistence type="inferred from homology"/>
<feature type="binding site" evidence="8">
    <location>
        <position position="340"/>
    </location>
    <ligand>
        <name>Mn(2+)</name>
        <dbReference type="ChEBI" id="CHEBI:29035"/>
        <label>1</label>
    </ligand>
</feature>
<keyword evidence="8" id="KW-0479">Metal-binding</keyword>
<evidence type="ECO:0000259" key="9">
    <source>
        <dbReference type="PROSITE" id="PS00631"/>
    </source>
</evidence>
<evidence type="ECO:0000256" key="8">
    <source>
        <dbReference type="HAMAP-Rule" id="MF_00181"/>
    </source>
</evidence>
<reference evidence="10 11" key="1">
    <citation type="submission" date="2023-02" db="EMBL/GenBank/DDBJ databases">
        <title>Host association and intracellularity evolved multiple times independently in the Rickettsiales.</title>
        <authorList>
            <person name="Castelli M."/>
            <person name="Nardi T."/>
            <person name="Gammuto L."/>
            <person name="Bellinzona G."/>
            <person name="Sabaneyeva E."/>
            <person name="Potekhin A."/>
            <person name="Serra V."/>
            <person name="Petroni G."/>
            <person name="Sassera D."/>
        </authorList>
    </citation>
    <scope>NUCLEOTIDE SEQUENCE [LARGE SCALE GENOMIC DNA]</scope>
    <source>
        <strain evidence="10 11">BOD18</strain>
    </source>
</reference>
<dbReference type="PRINTS" id="PR00481">
    <property type="entry name" value="LAMNOPPTDASE"/>
</dbReference>
<dbReference type="PANTHER" id="PTHR11963">
    <property type="entry name" value="LEUCINE AMINOPEPTIDASE-RELATED"/>
    <property type="match status" value="1"/>
</dbReference>
<dbReference type="Gene3D" id="3.40.630.10">
    <property type="entry name" value="Zn peptidases"/>
    <property type="match status" value="1"/>
</dbReference>
<dbReference type="EC" id="3.4.11.1" evidence="8"/>
<gene>
    <name evidence="8" type="primary">pepA</name>
    <name evidence="10" type="ORF">Cyrtocomes_00355</name>
</gene>
<dbReference type="Proteomes" id="UP001293791">
    <property type="component" value="Unassembled WGS sequence"/>
</dbReference>
<comment type="function">
    <text evidence="8">Presumably involved in the processing and regular turnover of intracellular proteins. Catalyzes the removal of unsubstituted N-terminal amino acids from various peptides.</text>
</comment>
<keyword evidence="11" id="KW-1185">Reference proteome</keyword>
<comment type="subcellular location">
    <subcellularLocation>
        <location evidence="8">Cytoplasm</location>
    </subcellularLocation>
</comment>
<dbReference type="PANTHER" id="PTHR11963:SF23">
    <property type="entry name" value="CYTOSOL AMINOPEPTIDASE"/>
    <property type="match status" value="1"/>
</dbReference>
<feature type="binding site" evidence="8">
    <location>
        <position position="279"/>
    </location>
    <ligand>
        <name>Mn(2+)</name>
        <dbReference type="ChEBI" id="CHEBI:29035"/>
        <label>2</label>
    </ligand>
</feature>
<comment type="catalytic activity">
    <reaction evidence="1 8">
        <text>Release of an N-terminal amino acid, Xaa-|-Yaa-, in which Xaa is preferably Leu, but may be other amino acids including Pro although not Arg or Lys, and Yaa may be Pro. Amino acid amides and methyl esters are also readily hydrolyzed, but rates on arylamides are exceedingly low.</text>
        <dbReference type="EC" id="3.4.11.1"/>
    </reaction>
</comment>
<feature type="binding site" evidence="8">
    <location>
        <position position="256"/>
    </location>
    <ligand>
        <name>Mn(2+)</name>
        <dbReference type="ChEBI" id="CHEBI:29035"/>
        <label>2</label>
    </ligand>
</feature>
<comment type="similarity">
    <text evidence="3 8">Belongs to the peptidase M17 family.</text>
</comment>
<name>A0ABU5L7W3_9RICK</name>
<dbReference type="InterPro" id="IPR000819">
    <property type="entry name" value="Peptidase_M17_C"/>
</dbReference>
<evidence type="ECO:0000256" key="7">
    <source>
        <dbReference type="ARBA" id="ARBA00023211"/>
    </source>
</evidence>
<comment type="catalytic activity">
    <reaction evidence="2 8">
        <text>Release of an N-terminal amino acid, preferentially leucine, but not glutamic or aspartic acids.</text>
        <dbReference type="EC" id="3.4.11.10"/>
    </reaction>
</comment>
<dbReference type="NCBIfam" id="NF002075">
    <property type="entry name" value="PRK00913.2-2"/>
    <property type="match status" value="1"/>
</dbReference>
<dbReference type="PROSITE" id="PS00631">
    <property type="entry name" value="CYTOSOL_AP"/>
    <property type="match status" value="1"/>
</dbReference>
<evidence type="ECO:0000313" key="10">
    <source>
        <dbReference type="EMBL" id="MDZ5761990.1"/>
    </source>
</evidence>
<keyword evidence="4 8" id="KW-0031">Aminopeptidase</keyword>
<evidence type="ECO:0000256" key="6">
    <source>
        <dbReference type="ARBA" id="ARBA00022801"/>
    </source>
</evidence>
<feature type="domain" description="Cytosol aminopeptidase" evidence="9">
    <location>
        <begin position="336"/>
        <end position="343"/>
    </location>
</feature>
<feature type="active site" evidence="8">
    <location>
        <position position="268"/>
    </location>
</feature>
<dbReference type="InterPro" id="IPR011356">
    <property type="entry name" value="Leucine_aapep/pepB"/>
</dbReference>
<dbReference type="GO" id="GO:0004177">
    <property type="term" value="F:aminopeptidase activity"/>
    <property type="evidence" value="ECO:0007669"/>
    <property type="project" value="UniProtKB-KW"/>
</dbReference>
<keyword evidence="7 8" id="KW-0464">Manganese</keyword>
<keyword evidence="5 8" id="KW-0645">Protease</keyword>
<dbReference type="CDD" id="cd00433">
    <property type="entry name" value="Peptidase_M17"/>
    <property type="match status" value="1"/>
</dbReference>
<sequence length="494" mass="53807">MDFAISTSYKESAVAFFAFNREFPKMLRELDTDNMVLDVFSADKCVNDKSCSITKVLAPKGKLSQKTVFVVNIVKKTDEDLLDSLSAACASLTSALNNAKITSVDICTEITASLDKKETVISILNGIKLSNYTFNKYFVKKKKDNEKSLVKANLITDLDIKHEIEANIAVLDGTLRARDLQTEPANHLYPESFANLCKKMETVGVKCNILSKDEMLRLGMGAFIGVAQGSAYEPKLVALEWIGNNNNTSPIVLVGKGITFDTGGVNLKPTPGMTEMKSDMGGAAVVACFVESLAKRKTKVNVVGILALAENMISGTAQRPSDVVTSMSGQTIEIDNTDAEGRLVLADAMWYAQEVYKPKIMIDLATLTGAITIALGDTYAGLFSNDKELETALISAGQKCGELLWHFPMSKKYDAQINSDIADVKNTGQSGRGGGSITAAHFLQRFVKEGVKWAHIDIAAVTRNKYDDKPLYPKGYTGFGVRLLNEFIKSNYEA</sequence>
<organism evidence="10 11">
    <name type="scientific">Candidatus Cyrtobacter comes</name>
    <dbReference type="NCBI Taxonomy" id="675776"/>
    <lineage>
        <taxon>Bacteria</taxon>
        <taxon>Pseudomonadati</taxon>
        <taxon>Pseudomonadota</taxon>
        <taxon>Alphaproteobacteria</taxon>
        <taxon>Rickettsiales</taxon>
        <taxon>Candidatus Midichloriaceae</taxon>
        <taxon>Candidatus Cyrtobacter</taxon>
    </lineage>
</organism>
<evidence type="ECO:0000256" key="1">
    <source>
        <dbReference type="ARBA" id="ARBA00000135"/>
    </source>
</evidence>
<evidence type="ECO:0000256" key="3">
    <source>
        <dbReference type="ARBA" id="ARBA00009528"/>
    </source>
</evidence>
<comment type="caution">
    <text evidence="10">The sequence shown here is derived from an EMBL/GenBank/DDBJ whole genome shotgun (WGS) entry which is preliminary data.</text>
</comment>